<evidence type="ECO:0000313" key="2">
    <source>
        <dbReference type="EMBL" id="RKP17362.1"/>
    </source>
</evidence>
<proteinExistence type="predicted"/>
<keyword evidence="1" id="KW-0812">Transmembrane</keyword>
<accession>A0A4P9YEM8</accession>
<evidence type="ECO:0000256" key="1">
    <source>
        <dbReference type="SAM" id="Phobius"/>
    </source>
</evidence>
<protein>
    <submittedName>
        <fullName evidence="2">Uncharacterized protein</fullName>
    </submittedName>
</protein>
<sequence length="81" mass="9549">MNRWTSLEFIVYYIIVSFAIVSSAFISWNMSDLSTSYYYKYKGRLSTGWLFNRPVDNSDKQYAGFRNNLMALTLLFTLFSL</sequence>
<keyword evidence="1" id="KW-0472">Membrane</keyword>
<evidence type="ECO:0000313" key="3">
    <source>
        <dbReference type="Proteomes" id="UP000281549"/>
    </source>
</evidence>
<keyword evidence="1" id="KW-1133">Transmembrane helix</keyword>
<dbReference type="AlphaFoldDB" id="A0A4P9YEM8"/>
<name>A0A4P9YEM8_ROZAC</name>
<dbReference type="Proteomes" id="UP000281549">
    <property type="component" value="Unassembled WGS sequence"/>
</dbReference>
<reference evidence="3" key="1">
    <citation type="journal article" date="2018" name="Nat. Microbiol.">
        <title>Leveraging single-cell genomics to expand the fungal tree of life.</title>
        <authorList>
            <person name="Ahrendt S.R."/>
            <person name="Quandt C.A."/>
            <person name="Ciobanu D."/>
            <person name="Clum A."/>
            <person name="Salamov A."/>
            <person name="Andreopoulos B."/>
            <person name="Cheng J.F."/>
            <person name="Woyke T."/>
            <person name="Pelin A."/>
            <person name="Henrissat B."/>
            <person name="Reynolds N.K."/>
            <person name="Benny G.L."/>
            <person name="Smith M.E."/>
            <person name="James T.Y."/>
            <person name="Grigoriev I.V."/>
        </authorList>
    </citation>
    <scope>NUCLEOTIDE SEQUENCE [LARGE SCALE GENOMIC DNA]</scope>
    <source>
        <strain evidence="3">CSF55</strain>
    </source>
</reference>
<dbReference type="EMBL" id="ML005879">
    <property type="protein sequence ID" value="RKP17362.1"/>
    <property type="molecule type" value="Genomic_DNA"/>
</dbReference>
<organism evidence="2 3">
    <name type="scientific">Rozella allomycis (strain CSF55)</name>
    <dbReference type="NCBI Taxonomy" id="988480"/>
    <lineage>
        <taxon>Eukaryota</taxon>
        <taxon>Fungi</taxon>
        <taxon>Fungi incertae sedis</taxon>
        <taxon>Cryptomycota</taxon>
        <taxon>Cryptomycota incertae sedis</taxon>
        <taxon>Rozella</taxon>
    </lineage>
</organism>
<feature type="non-terminal residue" evidence="2">
    <location>
        <position position="81"/>
    </location>
</feature>
<feature type="transmembrane region" description="Helical" evidence="1">
    <location>
        <begin position="9"/>
        <end position="28"/>
    </location>
</feature>
<gene>
    <name evidence="2" type="ORF">ROZALSC1DRAFT_16484</name>
</gene>